<dbReference type="GO" id="GO:0006754">
    <property type="term" value="P:ATP biosynthetic process"/>
    <property type="evidence" value="ECO:0007669"/>
    <property type="project" value="TreeGrafter"/>
</dbReference>
<dbReference type="PRINTS" id="PR00502">
    <property type="entry name" value="NUDIXFAMILY"/>
</dbReference>
<evidence type="ECO:0000313" key="6">
    <source>
        <dbReference type="EMBL" id="PJJ57151.1"/>
    </source>
</evidence>
<dbReference type="GO" id="GO:0006167">
    <property type="term" value="P:AMP biosynthetic process"/>
    <property type="evidence" value="ECO:0007669"/>
    <property type="project" value="TreeGrafter"/>
</dbReference>
<evidence type="ECO:0000259" key="5">
    <source>
        <dbReference type="PROSITE" id="PS51462"/>
    </source>
</evidence>
<dbReference type="InterPro" id="IPR051325">
    <property type="entry name" value="Nudix_hydrolase_domain"/>
</dbReference>
<dbReference type="InterPro" id="IPR029033">
    <property type="entry name" value="His_PPase_superfam"/>
</dbReference>
<dbReference type="CDD" id="cd03673">
    <property type="entry name" value="NUDIX_Ap6A_hydrolase"/>
    <property type="match status" value="1"/>
</dbReference>
<dbReference type="InterPro" id="IPR013078">
    <property type="entry name" value="His_Pase_superF_clade-1"/>
</dbReference>
<dbReference type="PANTHER" id="PTHR21340:SF0">
    <property type="entry name" value="BIS(5'-NUCLEOSYL)-TETRAPHOSPHATASE [ASYMMETRICAL]"/>
    <property type="match status" value="1"/>
</dbReference>
<sequence>MSTPGVRISAGAVVWRARGDDRDDVELLVVHRTQRQDWTIPKGTVEKGEAVPVAAVREVEEETGVRARLGVPLMDLEYEYTRGRLKRVSYWAARPVRGDADAYVPNKEIDQVRWVGLRKAYGRLSYDSDRAVLDAFSERLAAGALRSRTLVVARHARARSRSAWRKEPLARPLTASGHTQAHHLRPLLDAYAVHHVRTSGAVRCLQTLTPYAESAHRPLTLDHRLDEPDEGGPTKQRPVSEAMAELVGHKKPAAVCGHRPVLPAMLATLGLEADPLPPAGALVIHHRKGTVHAVERHEPR</sequence>
<dbReference type="SUPFAM" id="SSF55811">
    <property type="entry name" value="Nudix"/>
    <property type="match status" value="1"/>
</dbReference>
<gene>
    <name evidence="6" type="ORF">CLV56_1372</name>
</gene>
<name>A0A2M9BGT4_9ACTN</name>
<dbReference type="Pfam" id="PF00293">
    <property type="entry name" value="NUDIX"/>
    <property type="match status" value="1"/>
</dbReference>
<dbReference type="GO" id="GO:0004081">
    <property type="term" value="F:bis(5'-nucleosyl)-tetraphosphatase (asymmetrical) activity"/>
    <property type="evidence" value="ECO:0007669"/>
    <property type="project" value="TreeGrafter"/>
</dbReference>
<evidence type="ECO:0000256" key="2">
    <source>
        <dbReference type="ARBA" id="ARBA00022801"/>
    </source>
</evidence>
<dbReference type="InterPro" id="IPR000086">
    <property type="entry name" value="NUDIX_hydrolase_dom"/>
</dbReference>
<accession>A0A2M9BGT4</accession>
<keyword evidence="2 3" id="KW-0378">Hydrolase</keyword>
<dbReference type="RefSeq" id="WP_170224760.1">
    <property type="nucleotide sequence ID" value="NZ_PGEZ01000001.1"/>
</dbReference>
<organism evidence="6 7">
    <name type="scientific">Mumia flava</name>
    <dbReference type="NCBI Taxonomy" id="1348852"/>
    <lineage>
        <taxon>Bacteria</taxon>
        <taxon>Bacillati</taxon>
        <taxon>Actinomycetota</taxon>
        <taxon>Actinomycetes</taxon>
        <taxon>Propionibacteriales</taxon>
        <taxon>Nocardioidaceae</taxon>
        <taxon>Mumia</taxon>
    </lineage>
</organism>
<dbReference type="PROSITE" id="PS00893">
    <property type="entry name" value="NUDIX_BOX"/>
    <property type="match status" value="1"/>
</dbReference>
<comment type="similarity">
    <text evidence="1 3">Belongs to the Nudix hydrolase family.</text>
</comment>
<protein>
    <submittedName>
        <fullName evidence="6">8-oxo-dGTP diphosphatase</fullName>
    </submittedName>
</protein>
<feature type="region of interest" description="Disordered" evidence="4">
    <location>
        <begin position="221"/>
        <end position="240"/>
    </location>
</feature>
<keyword evidence="7" id="KW-1185">Reference proteome</keyword>
<proteinExistence type="inferred from homology"/>
<comment type="caution">
    <text evidence="6">The sequence shown here is derived from an EMBL/GenBank/DDBJ whole genome shotgun (WGS) entry which is preliminary data.</text>
</comment>
<evidence type="ECO:0000313" key="7">
    <source>
        <dbReference type="Proteomes" id="UP000230842"/>
    </source>
</evidence>
<dbReference type="Proteomes" id="UP000230842">
    <property type="component" value="Unassembled WGS sequence"/>
</dbReference>
<evidence type="ECO:0000256" key="4">
    <source>
        <dbReference type="SAM" id="MobiDB-lite"/>
    </source>
</evidence>
<dbReference type="Pfam" id="PF00300">
    <property type="entry name" value="His_Phos_1"/>
    <property type="match status" value="1"/>
</dbReference>
<dbReference type="InterPro" id="IPR015797">
    <property type="entry name" value="NUDIX_hydrolase-like_dom_sf"/>
</dbReference>
<dbReference type="PANTHER" id="PTHR21340">
    <property type="entry name" value="DIADENOSINE 5,5-P1,P4-TETRAPHOSPHATE PYROPHOSPHOHYDROLASE MUTT"/>
    <property type="match status" value="1"/>
</dbReference>
<feature type="domain" description="Nudix hydrolase" evidence="5">
    <location>
        <begin position="5"/>
        <end position="138"/>
    </location>
</feature>
<dbReference type="Gene3D" id="3.40.50.1240">
    <property type="entry name" value="Phosphoglycerate mutase-like"/>
    <property type="match status" value="1"/>
</dbReference>
<evidence type="ECO:0000256" key="3">
    <source>
        <dbReference type="RuleBase" id="RU003476"/>
    </source>
</evidence>
<dbReference type="CDD" id="cd07067">
    <property type="entry name" value="HP_PGM_like"/>
    <property type="match status" value="1"/>
</dbReference>
<dbReference type="SUPFAM" id="SSF53254">
    <property type="entry name" value="Phosphoglycerate mutase-like"/>
    <property type="match status" value="1"/>
</dbReference>
<dbReference type="InterPro" id="IPR020476">
    <property type="entry name" value="Nudix_hydrolase"/>
</dbReference>
<evidence type="ECO:0000256" key="1">
    <source>
        <dbReference type="ARBA" id="ARBA00005582"/>
    </source>
</evidence>
<dbReference type="AlphaFoldDB" id="A0A2M9BGT4"/>
<dbReference type="SMART" id="SM00855">
    <property type="entry name" value="PGAM"/>
    <property type="match status" value="1"/>
</dbReference>
<dbReference type="PROSITE" id="PS51462">
    <property type="entry name" value="NUDIX"/>
    <property type="match status" value="1"/>
</dbReference>
<dbReference type="EMBL" id="PGEZ01000001">
    <property type="protein sequence ID" value="PJJ57151.1"/>
    <property type="molecule type" value="Genomic_DNA"/>
</dbReference>
<dbReference type="Gene3D" id="3.90.79.10">
    <property type="entry name" value="Nucleoside Triphosphate Pyrophosphohydrolase"/>
    <property type="match status" value="1"/>
</dbReference>
<reference evidence="6 7" key="1">
    <citation type="submission" date="2017-11" db="EMBL/GenBank/DDBJ databases">
        <title>Genomic Encyclopedia of Archaeal and Bacterial Type Strains, Phase II (KMG-II): From Individual Species to Whole Genera.</title>
        <authorList>
            <person name="Goeker M."/>
        </authorList>
    </citation>
    <scope>NUCLEOTIDE SEQUENCE [LARGE SCALE GENOMIC DNA]</scope>
    <source>
        <strain evidence="6 7">DSM 27763</strain>
    </source>
</reference>
<dbReference type="InterPro" id="IPR020084">
    <property type="entry name" value="NUDIX_hydrolase_CS"/>
</dbReference>